<name>A0A2P4P6J8_RHIID</name>
<accession>A0A2P4P6J8</accession>
<dbReference type="Proteomes" id="UP000018888">
    <property type="component" value="Unassembled WGS sequence"/>
</dbReference>
<reference evidence="1 2" key="1">
    <citation type="journal article" date="2013" name="Proc. Natl. Acad. Sci. U.S.A.">
        <title>Genome of an arbuscular mycorrhizal fungus provides insight into the oldest plant symbiosis.</title>
        <authorList>
            <person name="Tisserant E."/>
            <person name="Malbreil M."/>
            <person name="Kuo A."/>
            <person name="Kohler A."/>
            <person name="Symeonidi A."/>
            <person name="Balestrini R."/>
            <person name="Charron P."/>
            <person name="Duensing N."/>
            <person name="Frei Dit Frey N."/>
            <person name="Gianinazzi-Pearson V."/>
            <person name="Gilbert L.B."/>
            <person name="Handa Y."/>
            <person name="Herr J.R."/>
            <person name="Hijri M."/>
            <person name="Koul R."/>
            <person name="Kawaguchi M."/>
            <person name="Krajinski F."/>
            <person name="Lammers P.J."/>
            <person name="Masclaux F.G."/>
            <person name="Murat C."/>
            <person name="Morin E."/>
            <person name="Ndikumana S."/>
            <person name="Pagni M."/>
            <person name="Petitpierre D."/>
            <person name="Requena N."/>
            <person name="Rosikiewicz P."/>
            <person name="Riley R."/>
            <person name="Saito K."/>
            <person name="San Clemente H."/>
            <person name="Shapiro H."/>
            <person name="van Tuinen D."/>
            <person name="Becard G."/>
            <person name="Bonfante P."/>
            <person name="Paszkowski U."/>
            <person name="Shachar-Hill Y.Y."/>
            <person name="Tuskan G.A."/>
            <person name="Young P.W."/>
            <person name="Sanders I.R."/>
            <person name="Henrissat B."/>
            <person name="Rensing S.A."/>
            <person name="Grigoriev I.V."/>
            <person name="Corradi N."/>
            <person name="Roux C."/>
            <person name="Martin F."/>
        </authorList>
    </citation>
    <scope>NUCLEOTIDE SEQUENCE [LARGE SCALE GENOMIC DNA]</scope>
    <source>
        <strain evidence="1 2">DAOM 197198</strain>
    </source>
</reference>
<dbReference type="EMBL" id="AUPC02000359">
    <property type="protein sequence ID" value="POG61019.1"/>
    <property type="molecule type" value="Genomic_DNA"/>
</dbReference>
<protein>
    <submittedName>
        <fullName evidence="1">Uncharacterized protein</fullName>
    </submittedName>
</protein>
<comment type="caution">
    <text evidence="1">The sequence shown here is derived from an EMBL/GenBank/DDBJ whole genome shotgun (WGS) entry which is preliminary data.</text>
</comment>
<evidence type="ECO:0000313" key="2">
    <source>
        <dbReference type="Proteomes" id="UP000018888"/>
    </source>
</evidence>
<sequence length="162" mass="18582">MEGVIKFQYLKAEKVSSKESGRVFRAENFAMQLSLKEVIRERRELNSKAQGLRIITIGAIVGWKLIYADLDNAFTWLLIYKKTEKLDTRAHKVYKRVAISDRKVEGKVEGRQAKEDSRISLRAIQTEVIEGNETSVLSDYKKTINSSLESSYQDESNSVVEF</sequence>
<proteinExistence type="predicted"/>
<keyword evidence="2" id="KW-1185">Reference proteome</keyword>
<evidence type="ECO:0000313" key="1">
    <source>
        <dbReference type="EMBL" id="POG61019.1"/>
    </source>
</evidence>
<gene>
    <name evidence="1" type="ORF">GLOIN_2v1787088</name>
</gene>
<reference evidence="1 2" key="2">
    <citation type="journal article" date="2018" name="New Phytol.">
        <title>High intraspecific genome diversity in the model arbuscular mycorrhizal symbiont Rhizophagus irregularis.</title>
        <authorList>
            <person name="Chen E.C.H."/>
            <person name="Morin E."/>
            <person name="Beaudet D."/>
            <person name="Noel J."/>
            <person name="Yildirir G."/>
            <person name="Ndikumana S."/>
            <person name="Charron P."/>
            <person name="St-Onge C."/>
            <person name="Giorgi J."/>
            <person name="Kruger M."/>
            <person name="Marton T."/>
            <person name="Ropars J."/>
            <person name="Grigoriev I.V."/>
            <person name="Hainaut M."/>
            <person name="Henrissat B."/>
            <person name="Roux C."/>
            <person name="Martin F."/>
            <person name="Corradi N."/>
        </authorList>
    </citation>
    <scope>NUCLEOTIDE SEQUENCE [LARGE SCALE GENOMIC DNA]</scope>
    <source>
        <strain evidence="1 2">DAOM 197198</strain>
    </source>
</reference>
<dbReference type="AlphaFoldDB" id="A0A2P4P6J8"/>
<organism evidence="1 2">
    <name type="scientific">Rhizophagus irregularis (strain DAOM 181602 / DAOM 197198 / MUCL 43194)</name>
    <name type="common">Arbuscular mycorrhizal fungus</name>
    <name type="synonym">Glomus intraradices</name>
    <dbReference type="NCBI Taxonomy" id="747089"/>
    <lineage>
        <taxon>Eukaryota</taxon>
        <taxon>Fungi</taxon>
        <taxon>Fungi incertae sedis</taxon>
        <taxon>Mucoromycota</taxon>
        <taxon>Glomeromycotina</taxon>
        <taxon>Glomeromycetes</taxon>
        <taxon>Glomerales</taxon>
        <taxon>Glomeraceae</taxon>
        <taxon>Rhizophagus</taxon>
    </lineage>
</organism>